<name>A0A8H5LMZ9_9AGAR</name>
<comment type="cofactor">
    <cofactor evidence="1">
        <name>heme</name>
        <dbReference type="ChEBI" id="CHEBI:30413"/>
    </cofactor>
</comment>
<dbReference type="GO" id="GO:0016705">
    <property type="term" value="F:oxidoreductase activity, acting on paired donors, with incorporation or reduction of molecular oxygen"/>
    <property type="evidence" value="ECO:0007669"/>
    <property type="project" value="InterPro"/>
</dbReference>
<evidence type="ECO:0000256" key="4">
    <source>
        <dbReference type="ARBA" id="ARBA00022617"/>
    </source>
</evidence>
<accession>A0A8H5LMZ9</accession>
<dbReference type="OrthoDB" id="2789670at2759"/>
<gene>
    <name evidence="9" type="ORF">D9756_000137</name>
</gene>
<dbReference type="InterPro" id="IPR050364">
    <property type="entry name" value="Cytochrome_P450_fung"/>
</dbReference>
<evidence type="ECO:0000256" key="2">
    <source>
        <dbReference type="ARBA" id="ARBA00005179"/>
    </source>
</evidence>
<proteinExistence type="inferred from homology"/>
<keyword evidence="5" id="KW-0479">Metal-binding</keyword>
<dbReference type="Gene3D" id="1.10.630.10">
    <property type="entry name" value="Cytochrome P450"/>
    <property type="match status" value="1"/>
</dbReference>
<dbReference type="GO" id="GO:0004497">
    <property type="term" value="F:monooxygenase activity"/>
    <property type="evidence" value="ECO:0007669"/>
    <property type="project" value="UniProtKB-KW"/>
</dbReference>
<organism evidence="9 10">
    <name type="scientific">Leucocoprinus leucothites</name>
    <dbReference type="NCBI Taxonomy" id="201217"/>
    <lineage>
        <taxon>Eukaryota</taxon>
        <taxon>Fungi</taxon>
        <taxon>Dikarya</taxon>
        <taxon>Basidiomycota</taxon>
        <taxon>Agaricomycotina</taxon>
        <taxon>Agaricomycetes</taxon>
        <taxon>Agaricomycetidae</taxon>
        <taxon>Agaricales</taxon>
        <taxon>Agaricineae</taxon>
        <taxon>Agaricaceae</taxon>
        <taxon>Leucocoprinus</taxon>
    </lineage>
</organism>
<comment type="similarity">
    <text evidence="3">Belongs to the cytochrome P450 family.</text>
</comment>
<evidence type="ECO:0000313" key="9">
    <source>
        <dbReference type="EMBL" id="KAF5363575.1"/>
    </source>
</evidence>
<dbReference type="Pfam" id="PF00067">
    <property type="entry name" value="p450"/>
    <property type="match status" value="1"/>
</dbReference>
<comment type="caution">
    <text evidence="9">The sequence shown here is derived from an EMBL/GenBank/DDBJ whole genome shotgun (WGS) entry which is preliminary data.</text>
</comment>
<evidence type="ECO:0000256" key="1">
    <source>
        <dbReference type="ARBA" id="ARBA00001971"/>
    </source>
</evidence>
<dbReference type="GO" id="GO:0020037">
    <property type="term" value="F:heme binding"/>
    <property type="evidence" value="ECO:0007669"/>
    <property type="project" value="InterPro"/>
</dbReference>
<evidence type="ECO:0000256" key="5">
    <source>
        <dbReference type="ARBA" id="ARBA00022723"/>
    </source>
</evidence>
<dbReference type="InterPro" id="IPR036396">
    <property type="entry name" value="Cyt_P450_sf"/>
</dbReference>
<evidence type="ECO:0000256" key="7">
    <source>
        <dbReference type="ARBA" id="ARBA00023004"/>
    </source>
</evidence>
<dbReference type="PANTHER" id="PTHR46300">
    <property type="entry name" value="P450, PUTATIVE (EUROFUNG)-RELATED-RELATED"/>
    <property type="match status" value="1"/>
</dbReference>
<dbReference type="InterPro" id="IPR001128">
    <property type="entry name" value="Cyt_P450"/>
</dbReference>
<dbReference type="Proteomes" id="UP000559027">
    <property type="component" value="Unassembled WGS sequence"/>
</dbReference>
<keyword evidence="6" id="KW-0560">Oxidoreductase</keyword>
<dbReference type="GO" id="GO:0005506">
    <property type="term" value="F:iron ion binding"/>
    <property type="evidence" value="ECO:0007669"/>
    <property type="project" value="InterPro"/>
</dbReference>
<evidence type="ECO:0000313" key="10">
    <source>
        <dbReference type="Proteomes" id="UP000559027"/>
    </source>
</evidence>
<keyword evidence="7" id="KW-0408">Iron</keyword>
<reference evidence="9 10" key="1">
    <citation type="journal article" date="2020" name="ISME J.">
        <title>Uncovering the hidden diversity of litter-decomposition mechanisms in mushroom-forming fungi.</title>
        <authorList>
            <person name="Floudas D."/>
            <person name="Bentzer J."/>
            <person name="Ahren D."/>
            <person name="Johansson T."/>
            <person name="Persson P."/>
            <person name="Tunlid A."/>
        </authorList>
    </citation>
    <scope>NUCLEOTIDE SEQUENCE [LARGE SCALE GENOMIC DNA]</scope>
    <source>
        <strain evidence="9 10">CBS 146.42</strain>
    </source>
</reference>
<dbReference type="AlphaFoldDB" id="A0A8H5LMZ9"/>
<keyword evidence="8" id="KW-0503">Monooxygenase</keyword>
<comment type="pathway">
    <text evidence="2">Secondary metabolite biosynthesis.</text>
</comment>
<protein>
    <recommendedName>
        <fullName evidence="11">Cytochrome P450</fullName>
    </recommendedName>
</protein>
<dbReference type="EMBL" id="JAACJO010000001">
    <property type="protein sequence ID" value="KAF5363575.1"/>
    <property type="molecule type" value="Genomic_DNA"/>
</dbReference>
<evidence type="ECO:0008006" key="11">
    <source>
        <dbReference type="Google" id="ProtNLM"/>
    </source>
</evidence>
<keyword evidence="10" id="KW-1185">Reference proteome</keyword>
<sequence>MFNTETFFLNDYATTNALLDQRSSTYSSRPAIWMSGELAGRTDNVFLTKTTSPRFRIYRTLLQKTLNPRAIQVYRELQISECQTLLKGLLETPDEFITHLRRNAVAVTMRVAYGYEIKSADDKFVDMLEESLKLGVASTFLSKVTHLLQVRHIPEWFPGAGFKRLARTVAQELRQLENVPFNWATSQVSTGSYKESFISDHINDRDFAPTEEEREDILRWCAEALYVGGGDTTVSIITTFFFLMARHPEIQARARQEIDLVLGGNMATHDDQPSLPYVNAMIKEIMRWGPVIPLGQWPTMKAYIQAPAPSTLQDF</sequence>
<evidence type="ECO:0000256" key="6">
    <source>
        <dbReference type="ARBA" id="ARBA00023002"/>
    </source>
</evidence>
<dbReference type="PANTHER" id="PTHR46300:SF7">
    <property type="entry name" value="P450, PUTATIVE (EUROFUNG)-RELATED"/>
    <property type="match status" value="1"/>
</dbReference>
<dbReference type="SUPFAM" id="SSF48264">
    <property type="entry name" value="Cytochrome P450"/>
    <property type="match status" value="1"/>
</dbReference>
<dbReference type="InterPro" id="IPR002401">
    <property type="entry name" value="Cyt_P450_E_grp-I"/>
</dbReference>
<evidence type="ECO:0000256" key="8">
    <source>
        <dbReference type="ARBA" id="ARBA00023033"/>
    </source>
</evidence>
<evidence type="ECO:0000256" key="3">
    <source>
        <dbReference type="ARBA" id="ARBA00010617"/>
    </source>
</evidence>
<keyword evidence="4" id="KW-0349">Heme</keyword>
<dbReference type="PRINTS" id="PR00463">
    <property type="entry name" value="EP450I"/>
</dbReference>